<gene>
    <name evidence="2" type="ORF">NCTC10975_03227</name>
    <name evidence="1" type="ORF">PW210_001671</name>
</gene>
<dbReference type="Proteomes" id="UP001171165">
    <property type="component" value="Unassembled WGS sequence"/>
</dbReference>
<evidence type="ECO:0000313" key="1">
    <source>
        <dbReference type="EMBL" id="EKW9775860.1"/>
    </source>
</evidence>
<dbReference type="EMBL" id="ABKSPD020000004">
    <property type="protein sequence ID" value="EKW9775860.1"/>
    <property type="molecule type" value="Genomic_DNA"/>
</dbReference>
<reference evidence="2 3" key="1">
    <citation type="submission" date="2018-06" db="EMBL/GenBank/DDBJ databases">
        <authorList>
            <consortium name="Pathogen Informatics"/>
            <person name="Doyle S."/>
        </authorList>
    </citation>
    <scope>NUCLEOTIDE SEQUENCE [LARGE SCALE GENOMIC DNA]</scope>
    <source>
        <strain evidence="2 3">NCTC10975</strain>
    </source>
</reference>
<organism evidence="2 3">
    <name type="scientific">Proteus mirabilis</name>
    <dbReference type="NCBI Taxonomy" id="584"/>
    <lineage>
        <taxon>Bacteria</taxon>
        <taxon>Pseudomonadati</taxon>
        <taxon>Pseudomonadota</taxon>
        <taxon>Gammaproteobacteria</taxon>
        <taxon>Enterobacterales</taxon>
        <taxon>Morganellaceae</taxon>
        <taxon>Proteus</taxon>
    </lineage>
</organism>
<dbReference type="AlphaFoldDB" id="A0A2X2BRK1"/>
<protein>
    <submittedName>
        <fullName evidence="2">Lipase</fullName>
    </submittedName>
</protein>
<dbReference type="EMBL" id="UAUE01000024">
    <property type="protein sequence ID" value="SPY98507.1"/>
    <property type="molecule type" value="Genomic_DNA"/>
</dbReference>
<reference evidence="1" key="2">
    <citation type="submission" date="2023-06" db="EMBL/GenBank/DDBJ databases">
        <authorList>
            <consortium name="Clinical and Environmental Microbiology Branch: Whole genome sequencing antimicrobial resistance pathogens in the healthcare setting"/>
        </authorList>
    </citation>
    <scope>NUCLEOTIDE SEQUENCE</scope>
    <source>
        <strain evidence="1">Microbial</strain>
    </source>
</reference>
<accession>A0A2X2BRK1</accession>
<proteinExistence type="predicted"/>
<dbReference type="Proteomes" id="UP000251485">
    <property type="component" value="Unassembled WGS sequence"/>
</dbReference>
<name>A0A2X2BRK1_PROMI</name>
<dbReference type="RefSeq" id="WP_165382968.1">
    <property type="nucleotide sequence ID" value="NZ_CAXOHV010000006.1"/>
</dbReference>
<sequence length="48" mass="5263">MSTPCYISIEGKTQGNITADPVSNILPSLFMPEGITALKRFKYANDND</sequence>
<evidence type="ECO:0000313" key="2">
    <source>
        <dbReference type="EMBL" id="SPY98507.1"/>
    </source>
</evidence>
<evidence type="ECO:0000313" key="3">
    <source>
        <dbReference type="Proteomes" id="UP000251485"/>
    </source>
</evidence>